<keyword evidence="5" id="KW-1003">Cell membrane</keyword>
<gene>
    <name evidence="5 6" type="primary">tatC</name>
    <name evidence="6" type="ORF">DDY73_00455</name>
</gene>
<evidence type="ECO:0000256" key="5">
    <source>
        <dbReference type="HAMAP-Rule" id="MF_00902"/>
    </source>
</evidence>
<dbReference type="GO" id="GO:0065002">
    <property type="term" value="P:intracellular protein transmembrane transport"/>
    <property type="evidence" value="ECO:0007669"/>
    <property type="project" value="TreeGrafter"/>
</dbReference>
<reference evidence="6 7" key="1">
    <citation type="journal article" date="2018" name="Nat. Biotechnol.">
        <title>A standardized bacterial taxonomy based on genome phylogeny substantially revises the tree of life.</title>
        <authorList>
            <person name="Parks D.H."/>
            <person name="Chuvochina M."/>
            <person name="Waite D.W."/>
            <person name="Rinke C."/>
            <person name="Skarshewski A."/>
            <person name="Chaumeil P.A."/>
            <person name="Hugenholtz P."/>
        </authorList>
    </citation>
    <scope>NUCLEOTIDE SEQUENCE [LARGE SCALE GENOMIC DNA]</scope>
    <source>
        <strain evidence="6">UBA11482</strain>
    </source>
</reference>
<feature type="transmembrane region" description="Helical" evidence="5">
    <location>
        <begin position="95"/>
        <end position="116"/>
    </location>
</feature>
<feature type="transmembrane region" description="Helical" evidence="5">
    <location>
        <begin position="186"/>
        <end position="213"/>
    </location>
</feature>
<comment type="subunit">
    <text evidence="5">Forms a complex with TatA.</text>
</comment>
<keyword evidence="5" id="KW-0653">Protein transport</keyword>
<evidence type="ECO:0000313" key="7">
    <source>
        <dbReference type="Proteomes" id="UP000262954"/>
    </source>
</evidence>
<dbReference type="NCBIfam" id="TIGR00945">
    <property type="entry name" value="tatC"/>
    <property type="match status" value="1"/>
</dbReference>
<dbReference type="Pfam" id="PF00902">
    <property type="entry name" value="TatC"/>
    <property type="match status" value="1"/>
</dbReference>
<feature type="transmembrane region" description="Helical" evidence="5">
    <location>
        <begin position="12"/>
        <end position="34"/>
    </location>
</feature>
<dbReference type="AlphaFoldDB" id="A0A316R3H9"/>
<evidence type="ECO:0000256" key="3">
    <source>
        <dbReference type="ARBA" id="ARBA00022989"/>
    </source>
</evidence>
<comment type="subcellular location">
    <subcellularLocation>
        <location evidence="5">Cell membrane</location>
        <topology evidence="5">Multi-pass membrane protein</topology>
    </subcellularLocation>
    <subcellularLocation>
        <location evidence="1">Membrane</location>
        <topology evidence="1">Multi-pass membrane protein</topology>
    </subcellularLocation>
</comment>
<dbReference type="GO" id="GO:0009977">
    <property type="term" value="F:proton motive force dependent protein transmembrane transporter activity"/>
    <property type="evidence" value="ECO:0007669"/>
    <property type="project" value="TreeGrafter"/>
</dbReference>
<keyword evidence="5" id="KW-0811">Translocation</keyword>
<dbReference type="GeneID" id="92929526"/>
<dbReference type="InterPro" id="IPR002033">
    <property type="entry name" value="TatC"/>
</dbReference>
<dbReference type="GO" id="GO:0033281">
    <property type="term" value="C:TAT protein transport complex"/>
    <property type="evidence" value="ECO:0007669"/>
    <property type="project" value="UniProtKB-UniRule"/>
</dbReference>
<feature type="transmembrane region" description="Helical" evidence="5">
    <location>
        <begin position="136"/>
        <end position="156"/>
    </location>
</feature>
<dbReference type="RefSeq" id="WP_022389679.1">
    <property type="nucleotide sequence ID" value="NZ_AP028032.1"/>
</dbReference>
<evidence type="ECO:0000256" key="1">
    <source>
        <dbReference type="ARBA" id="ARBA00004141"/>
    </source>
</evidence>
<evidence type="ECO:0000256" key="2">
    <source>
        <dbReference type="ARBA" id="ARBA00022692"/>
    </source>
</evidence>
<sequence>MEEMSFWDHLEALRGVIFRSLGAVVVLAVVFFVFMTDIFDSIILAPCFSDFVLYRSICNLSTYLSSISEYLSVLPDFCGDDFHVNLINIQLASQFFIHMSTSFWLAIVFAFPYIIYQLWSFVSPGLYEREKKNARFAFIIGNLMFFIGVAVGYLLVFPLTLRFLAGYQVSEIVPNQISLDSYMNNFLMMIFIMGIVFELPLLCWMLSGIGLLTRSFFSKYRRYAVVGLLVLAAVITPSGDPFTLMVVFLPIYMLYEVSAFFVKKDVSKMDGTAISDEIESNDWSK</sequence>
<dbReference type="GO" id="GO:0043953">
    <property type="term" value="P:protein transport by the Tat complex"/>
    <property type="evidence" value="ECO:0007669"/>
    <property type="project" value="UniProtKB-UniRule"/>
</dbReference>
<keyword evidence="2 5" id="KW-0812">Transmembrane</keyword>
<dbReference type="Proteomes" id="UP000262954">
    <property type="component" value="Unassembled WGS sequence"/>
</dbReference>
<dbReference type="PRINTS" id="PR01840">
    <property type="entry name" value="TATCFAMILY"/>
</dbReference>
<dbReference type="PANTHER" id="PTHR30371:SF0">
    <property type="entry name" value="SEC-INDEPENDENT PROTEIN TRANSLOCASE PROTEIN TATC, CHLOROPLASTIC-RELATED"/>
    <property type="match status" value="1"/>
</dbReference>
<comment type="similarity">
    <text evidence="5">Belongs to the TatC family.</text>
</comment>
<comment type="caution">
    <text evidence="5">Lacks conserved residue(s) required for the propagation of feature annotation.</text>
</comment>
<dbReference type="PANTHER" id="PTHR30371">
    <property type="entry name" value="SEC-INDEPENDENT PROTEIN TRANSLOCASE PROTEIN TATC"/>
    <property type="match status" value="1"/>
</dbReference>
<comment type="function">
    <text evidence="5">Part of the twin-arginine translocation (Tat) system that transports large folded proteins containing a characteristic twin-arginine motif in their signal peptide across membranes.</text>
</comment>
<keyword evidence="4 5" id="KW-0472">Membrane</keyword>
<evidence type="ECO:0000256" key="4">
    <source>
        <dbReference type="ARBA" id="ARBA00023136"/>
    </source>
</evidence>
<proteinExistence type="inferred from homology"/>
<feature type="transmembrane region" description="Helical" evidence="5">
    <location>
        <begin position="220"/>
        <end position="236"/>
    </location>
</feature>
<protein>
    <recommendedName>
        <fullName evidence="5">Sec-independent protein translocase protein TatC</fullName>
    </recommendedName>
</protein>
<organism evidence="6 7">
    <name type="scientific">Coprobacter fastidiosus</name>
    <dbReference type="NCBI Taxonomy" id="1099853"/>
    <lineage>
        <taxon>Bacteria</taxon>
        <taxon>Pseudomonadati</taxon>
        <taxon>Bacteroidota</taxon>
        <taxon>Bacteroidia</taxon>
        <taxon>Bacteroidales</taxon>
        <taxon>Barnesiellaceae</taxon>
        <taxon>Coprobacter</taxon>
    </lineage>
</organism>
<keyword evidence="5" id="KW-0813">Transport</keyword>
<accession>A0A316R3H9</accession>
<evidence type="ECO:0000313" key="6">
    <source>
        <dbReference type="EMBL" id="HBJ07451.1"/>
    </source>
</evidence>
<comment type="caution">
    <text evidence="6">The sequence shown here is derived from an EMBL/GenBank/DDBJ whole genome shotgun (WGS) entry which is preliminary data.</text>
</comment>
<dbReference type="EMBL" id="DNWC01000009">
    <property type="protein sequence ID" value="HBJ07451.1"/>
    <property type="molecule type" value="Genomic_DNA"/>
</dbReference>
<dbReference type="HAMAP" id="MF_00902">
    <property type="entry name" value="TatC"/>
    <property type="match status" value="1"/>
</dbReference>
<name>A0A316R3H9_9BACT</name>
<keyword evidence="3 5" id="KW-1133">Transmembrane helix</keyword>